<reference evidence="2 3" key="1">
    <citation type="submission" date="2018-06" db="EMBL/GenBank/DDBJ databases">
        <title>Genomic Encyclopedia of Type Strains, Phase III (KMG-III): the genomes of soil and plant-associated and newly described type strains.</title>
        <authorList>
            <person name="Whitman W."/>
        </authorList>
    </citation>
    <scope>NUCLEOTIDE SEQUENCE [LARGE SCALE GENOMIC DNA]</scope>
    <source>
        <strain evidence="2 3">CECT 9025</strain>
    </source>
</reference>
<dbReference type="EMBL" id="QJTE01000005">
    <property type="protein sequence ID" value="PYE82163.1"/>
    <property type="molecule type" value="Genomic_DNA"/>
</dbReference>
<evidence type="ECO:0000256" key="1">
    <source>
        <dbReference type="SAM" id="SignalP"/>
    </source>
</evidence>
<feature type="chain" id="PRO_5016403796" evidence="1">
    <location>
        <begin position="32"/>
        <end position="427"/>
    </location>
</feature>
<comment type="caution">
    <text evidence="2">The sequence shown here is derived from an EMBL/GenBank/DDBJ whole genome shotgun (WGS) entry which is preliminary data.</text>
</comment>
<evidence type="ECO:0000313" key="3">
    <source>
        <dbReference type="Proteomes" id="UP000248311"/>
    </source>
</evidence>
<evidence type="ECO:0000313" key="2">
    <source>
        <dbReference type="EMBL" id="PYE82163.1"/>
    </source>
</evidence>
<sequence>MTTRSLSPCLALRRAGLALMAALLWPLAALADPALVFGPSPRALDNRAIFAPAHLPDWQALADAGIEAVILNQTFLAATDILPGPRTRRRDRPEGSYLTDADLADLALMLERTGLPLIYAAGLGLETAVCAPDLSPQEAGRAQAEDEWARGLSRLRRAGIRPAALNFDGPFLRWTRDSTKTGSCAVTSGGGGDAARAARTGLAYMAALQDRAEAAWGAPIGLAVTVNLPNWQVGPLHRIGNPQGPATIDLSEVLSEVARALAETPLRIEEVTVDYPYAILRDDPQMFRGKLQGLLEGMRGINGPGQAAPGLGIIVNTQSYPNPCLAAQGPDAVPFLPFRRNGAPIGPECIAAQIGNGDVTPAPDTDVEWMRDTLDYASGLRPGGWIDALLVSGIWPDRLYLQSWGLNPLSNVWYMAQLRQLALSGAR</sequence>
<keyword evidence="3" id="KW-1185">Reference proteome</keyword>
<dbReference type="AlphaFoldDB" id="A0A318SMY5"/>
<dbReference type="Proteomes" id="UP000248311">
    <property type="component" value="Unassembled WGS sequence"/>
</dbReference>
<organism evidence="2 3">
    <name type="scientific">Pseudoroseicyclus aestuarii</name>
    <dbReference type="NCBI Taxonomy" id="1795041"/>
    <lineage>
        <taxon>Bacteria</taxon>
        <taxon>Pseudomonadati</taxon>
        <taxon>Pseudomonadota</taxon>
        <taxon>Alphaproteobacteria</taxon>
        <taxon>Rhodobacterales</taxon>
        <taxon>Paracoccaceae</taxon>
        <taxon>Pseudoroseicyclus</taxon>
    </lineage>
</organism>
<name>A0A318SMY5_9RHOB</name>
<keyword evidence="1" id="KW-0732">Signal</keyword>
<gene>
    <name evidence="2" type="ORF">DFP88_1053</name>
</gene>
<feature type="signal peptide" evidence="1">
    <location>
        <begin position="1"/>
        <end position="31"/>
    </location>
</feature>
<proteinExistence type="predicted"/>
<accession>A0A318SMY5</accession>
<dbReference type="OrthoDB" id="7691371at2"/>
<dbReference type="RefSeq" id="WP_110815261.1">
    <property type="nucleotide sequence ID" value="NZ_QJTE01000005.1"/>
</dbReference>
<protein>
    <submittedName>
        <fullName evidence="2">Uncharacterized protein</fullName>
    </submittedName>
</protein>